<dbReference type="Proteomes" id="UP000051936">
    <property type="component" value="Unassembled WGS sequence"/>
</dbReference>
<comment type="caution">
    <text evidence="3">The sequence shown here is derived from an EMBL/GenBank/DDBJ whole genome shotgun (WGS) entry which is preliminary data.</text>
</comment>
<proteinExistence type="inferred from homology"/>
<feature type="chain" id="PRO_5006434632" description="OmpW family protein" evidence="2">
    <location>
        <begin position="28"/>
        <end position="248"/>
    </location>
</feature>
<feature type="signal peptide" evidence="2">
    <location>
        <begin position="1"/>
        <end position="27"/>
    </location>
</feature>
<dbReference type="OrthoDB" id="9807574at2"/>
<keyword evidence="4" id="KW-1185">Reference proteome</keyword>
<dbReference type="FunFam" id="2.40.160.20:FF:000011">
    <property type="entry name" value="Outer membrane protein"/>
    <property type="match status" value="1"/>
</dbReference>
<evidence type="ECO:0000256" key="2">
    <source>
        <dbReference type="SAM" id="SignalP"/>
    </source>
</evidence>
<dbReference type="InterPro" id="IPR005618">
    <property type="entry name" value="OMPW"/>
</dbReference>
<dbReference type="GO" id="GO:0055085">
    <property type="term" value="P:transmembrane transport"/>
    <property type="evidence" value="ECO:0007669"/>
    <property type="project" value="TreeGrafter"/>
</dbReference>
<dbReference type="PANTHER" id="PTHR36920:SF1">
    <property type="entry name" value="OUTER MEMBRANE PROTEIN W"/>
    <property type="match status" value="1"/>
</dbReference>
<protein>
    <recommendedName>
        <fullName evidence="5">OmpW family protein</fullName>
    </recommendedName>
</protein>
<dbReference type="RefSeq" id="WP_057759660.1">
    <property type="nucleotide sequence ID" value="NZ_LJYG01000116.1"/>
</dbReference>
<dbReference type="Gene3D" id="2.40.160.20">
    <property type="match status" value="1"/>
</dbReference>
<dbReference type="Pfam" id="PF03922">
    <property type="entry name" value="OmpW"/>
    <property type="match status" value="1"/>
</dbReference>
<reference evidence="3 4" key="1">
    <citation type="submission" date="2015-09" db="EMBL/GenBank/DDBJ databases">
        <title>Draft Genome Sequence of Bradyrhizobium manausense Strain BR 3351T, a Novel Symbiotic Nitrogen-Fixing Alphaproteobacterium Isolated from Brazilian Amazon Rain Forest.</title>
        <authorList>
            <person name="De Araujo J.L."/>
            <person name="Zilli J.E."/>
        </authorList>
    </citation>
    <scope>NUCLEOTIDE SEQUENCE [LARGE SCALE GENOMIC DNA]</scope>
    <source>
        <strain evidence="3 4">BR3351</strain>
    </source>
</reference>
<evidence type="ECO:0000313" key="4">
    <source>
        <dbReference type="Proteomes" id="UP000051936"/>
    </source>
</evidence>
<name>A0A0R3CR47_9BRAD</name>
<evidence type="ECO:0008006" key="5">
    <source>
        <dbReference type="Google" id="ProtNLM"/>
    </source>
</evidence>
<evidence type="ECO:0000313" key="3">
    <source>
        <dbReference type="EMBL" id="KRQ00233.1"/>
    </source>
</evidence>
<comment type="similarity">
    <text evidence="1">Belongs to the OmpW/AlkL family.</text>
</comment>
<dbReference type="PANTHER" id="PTHR36920">
    <property type="match status" value="1"/>
</dbReference>
<accession>A0A0R3CR47</accession>
<dbReference type="InterPro" id="IPR011250">
    <property type="entry name" value="OMP/PagP_B-barrel"/>
</dbReference>
<dbReference type="EMBL" id="LJYG01000116">
    <property type="protein sequence ID" value="KRQ00233.1"/>
    <property type="molecule type" value="Genomic_DNA"/>
</dbReference>
<evidence type="ECO:0000256" key="1">
    <source>
        <dbReference type="ARBA" id="ARBA00009330"/>
    </source>
</evidence>
<sequence length="248" mass="26185">MQRTIRNLARLAALGAAFAAAVEVAQAADLPVYTKAPPSAESFNPWMIRLRVLGVLPDAGGSTVNVAGVPTLSSPNSGLSISNQAVPELDISYFFTKNIAAELILGVTRHSISGTGSLASLPIGKTTLLPPTLTLQYHFDNFGAFKPYIGAGVNYTVFFNNSAANTPAAIVGPPAIVATTTALHVSNQWGGAVQFGFDYMLDRHWGLNVDVKKLWLRPDYSATVSGLPVTGTAHIDPWLVGGGVTYKF</sequence>
<dbReference type="SUPFAM" id="SSF56925">
    <property type="entry name" value="OMPA-like"/>
    <property type="match status" value="1"/>
</dbReference>
<dbReference type="STRING" id="989370.AOQ71_41635"/>
<dbReference type="AlphaFoldDB" id="A0A0R3CR47"/>
<gene>
    <name evidence="3" type="ORF">AOQ71_41635</name>
</gene>
<keyword evidence="2" id="KW-0732">Signal</keyword>
<organism evidence="3 4">
    <name type="scientific">Bradyrhizobium manausense</name>
    <dbReference type="NCBI Taxonomy" id="989370"/>
    <lineage>
        <taxon>Bacteria</taxon>
        <taxon>Pseudomonadati</taxon>
        <taxon>Pseudomonadota</taxon>
        <taxon>Alphaproteobacteria</taxon>
        <taxon>Hyphomicrobiales</taxon>
        <taxon>Nitrobacteraceae</taxon>
        <taxon>Bradyrhizobium</taxon>
    </lineage>
</organism>
<dbReference type="GO" id="GO:0019867">
    <property type="term" value="C:outer membrane"/>
    <property type="evidence" value="ECO:0007669"/>
    <property type="project" value="InterPro"/>
</dbReference>